<dbReference type="Proteomes" id="UP000177325">
    <property type="component" value="Unassembled WGS sequence"/>
</dbReference>
<organism evidence="1 2">
    <name type="scientific">Candidatus Kaiserbacteria bacterium RIFCSPLOWO2_12_FULL_45_26</name>
    <dbReference type="NCBI Taxonomy" id="1798525"/>
    <lineage>
        <taxon>Bacteria</taxon>
        <taxon>Candidatus Kaiseribacteriota</taxon>
    </lineage>
</organism>
<name>A0A1F6FGS3_9BACT</name>
<accession>A0A1F6FGS3</accession>
<sequence length="142" mass="16261">MDNRPFSSKLTLLQNVFTNFSKQQNVIELGIYDLPRVTSALAQWLLAYSETPRSVPFFLRQDDLGALYTLLCLNTDTKKEVEDVIEFELQTSSVSVSESDLIYARGQYLKMLTEIKGLFGMNTSPFFHFDESPEIPFIICTQ</sequence>
<proteinExistence type="predicted"/>
<reference evidence="1 2" key="1">
    <citation type="journal article" date="2016" name="Nat. Commun.">
        <title>Thousands of microbial genomes shed light on interconnected biogeochemical processes in an aquifer system.</title>
        <authorList>
            <person name="Anantharaman K."/>
            <person name="Brown C.T."/>
            <person name="Hug L.A."/>
            <person name="Sharon I."/>
            <person name="Castelle C.J."/>
            <person name="Probst A.J."/>
            <person name="Thomas B.C."/>
            <person name="Singh A."/>
            <person name="Wilkins M.J."/>
            <person name="Karaoz U."/>
            <person name="Brodie E.L."/>
            <person name="Williams K.H."/>
            <person name="Hubbard S.S."/>
            <person name="Banfield J.F."/>
        </authorList>
    </citation>
    <scope>NUCLEOTIDE SEQUENCE [LARGE SCALE GENOMIC DNA]</scope>
</reference>
<dbReference type="EMBL" id="MFMM01000001">
    <property type="protein sequence ID" value="OGG85069.1"/>
    <property type="molecule type" value="Genomic_DNA"/>
</dbReference>
<dbReference type="AlphaFoldDB" id="A0A1F6FGS3"/>
<comment type="caution">
    <text evidence="1">The sequence shown here is derived from an EMBL/GenBank/DDBJ whole genome shotgun (WGS) entry which is preliminary data.</text>
</comment>
<evidence type="ECO:0000313" key="1">
    <source>
        <dbReference type="EMBL" id="OGG85069.1"/>
    </source>
</evidence>
<protein>
    <submittedName>
        <fullName evidence="1">Uncharacterized protein</fullName>
    </submittedName>
</protein>
<evidence type="ECO:0000313" key="2">
    <source>
        <dbReference type="Proteomes" id="UP000177325"/>
    </source>
</evidence>
<gene>
    <name evidence="1" type="ORF">A3G90_03340</name>
</gene>